<feature type="compositionally biased region" description="Low complexity" evidence="1">
    <location>
        <begin position="25"/>
        <end position="37"/>
    </location>
</feature>
<organism evidence="3 4">
    <name type="scientific">Actinacidiphila reveromycinica</name>
    <dbReference type="NCBI Taxonomy" id="659352"/>
    <lineage>
        <taxon>Bacteria</taxon>
        <taxon>Bacillati</taxon>
        <taxon>Actinomycetota</taxon>
        <taxon>Actinomycetes</taxon>
        <taxon>Kitasatosporales</taxon>
        <taxon>Streptomycetaceae</taxon>
        <taxon>Actinacidiphila</taxon>
    </lineage>
</organism>
<dbReference type="AlphaFoldDB" id="A0A7U3UTM5"/>
<feature type="compositionally biased region" description="Low complexity" evidence="1">
    <location>
        <begin position="192"/>
        <end position="206"/>
    </location>
</feature>
<reference evidence="3 4" key="2">
    <citation type="journal article" date="2011" name="J. Antibiot.">
        <title>Furaquinocins I and J: novel polyketide isoprenoid hybrid compounds from Streptomyces reveromyceticus SN-593.</title>
        <authorList>
            <person name="Panthee S."/>
            <person name="Takahashi S."/>
            <person name="Takagi H."/>
            <person name="Nogawa T."/>
            <person name="Oowada E."/>
            <person name="Uramoto M."/>
            <person name="Osada H."/>
        </authorList>
    </citation>
    <scope>NUCLEOTIDE SEQUENCE [LARGE SCALE GENOMIC DNA]</scope>
    <source>
        <strain evidence="3 4">SN-593</strain>
    </source>
</reference>
<dbReference type="RefSeq" id="WP_430393143.1">
    <property type="nucleotide sequence ID" value="NZ_AP018365.1"/>
</dbReference>
<accession>A0A7U3UTM5</accession>
<feature type="compositionally biased region" description="Basic and acidic residues" evidence="1">
    <location>
        <begin position="157"/>
        <end position="171"/>
    </location>
</feature>
<evidence type="ECO:0000259" key="2">
    <source>
        <dbReference type="Pfam" id="PF13480"/>
    </source>
</evidence>
<evidence type="ECO:0000313" key="4">
    <source>
        <dbReference type="Proteomes" id="UP000595703"/>
    </source>
</evidence>
<evidence type="ECO:0000313" key="3">
    <source>
        <dbReference type="EMBL" id="BBA98572.1"/>
    </source>
</evidence>
<reference evidence="3 4" key="4">
    <citation type="journal article" date="2020" name="Sci. Rep.">
        <title>beta-carboline chemical signals induce reveromycin production through a LuxR family regulator in Streptomyces sp. SN-593.</title>
        <authorList>
            <person name="Panthee S."/>
            <person name="Kito N."/>
            <person name="Hayashi T."/>
            <person name="Shimizu T."/>
            <person name="Ishikawa J."/>
            <person name="Hamamoto H."/>
            <person name="Osada H."/>
            <person name="Takahashi S."/>
        </authorList>
    </citation>
    <scope>NUCLEOTIDE SEQUENCE [LARGE SCALE GENOMIC DNA]</scope>
    <source>
        <strain evidence="3 4">SN-593</strain>
    </source>
</reference>
<dbReference type="EMBL" id="AP018365">
    <property type="protein sequence ID" value="BBA98572.1"/>
    <property type="molecule type" value="Genomic_DNA"/>
</dbReference>
<keyword evidence="4" id="KW-1185">Reference proteome</keyword>
<protein>
    <recommendedName>
        <fullName evidence="2">BioF2-like acetyltransferase domain-containing protein</fullName>
    </recommendedName>
</protein>
<name>A0A7U3UTM5_9ACTN</name>
<feature type="region of interest" description="Disordered" evidence="1">
    <location>
        <begin position="1"/>
        <end position="37"/>
    </location>
</feature>
<sequence>MTVEGPKTAVPAAAGSPPRPRTAPRRPSGAASPAPAGAPAAALDVRICRDPEEFAALAPEWTRLHRSCPQATPFQSHAWLHSWWLSYGRPGRLRVVLVRRGGDGTQGGDGTGTLVGAVALMRVHRPLPALVPLGGAVTDYSDVLIDPAADAYPDADAPARSHSASDGRDESGEGPAADPVGPGNAGSRRDAGNTGNAGSAGSAGSACGGPVAAALVRGMRRAARGGVVDLREVPADAAAERVFALWPGPRRRLADSECLELPGGPMAGLIARVGSSRGQRIRGHLRKIDASGVEERDVPAAEVPDAIRTILRLHTAQWAGRGVTPEHVRPRFAEHLGRAGAAMTASGEALLTEFRIGGEVVAANLTVLSPTLAGGYLYGADFAALRAAKVDLNTLLMRHGARLTTAADRPVLSMLRGAEPHKAHWRPVPTTNARLLLGTRRALPSLLCRQVLAAARSRLREVRRRARAAT</sequence>
<dbReference type="Pfam" id="PF13480">
    <property type="entry name" value="Acetyltransf_6"/>
    <property type="match status" value="1"/>
</dbReference>
<feature type="domain" description="BioF2-like acetyltransferase" evidence="2">
    <location>
        <begin position="276"/>
        <end position="422"/>
    </location>
</feature>
<evidence type="ECO:0000256" key="1">
    <source>
        <dbReference type="SAM" id="MobiDB-lite"/>
    </source>
</evidence>
<dbReference type="Proteomes" id="UP000595703">
    <property type="component" value="Chromosome"/>
</dbReference>
<dbReference type="KEGG" id="arev:RVR_4806"/>
<feature type="region of interest" description="Disordered" evidence="1">
    <location>
        <begin position="151"/>
        <end position="206"/>
    </location>
</feature>
<reference evidence="3 4" key="1">
    <citation type="journal article" date="2010" name="J. Bacteriol.">
        <title>Biochemical characterization of a novel indole prenyltransferase from Streptomyces sp. SN-593.</title>
        <authorList>
            <person name="Takahashi S."/>
            <person name="Takagi H."/>
            <person name="Toyoda A."/>
            <person name="Uramoto M."/>
            <person name="Nogawa T."/>
            <person name="Ueki M."/>
            <person name="Sakaki Y."/>
            <person name="Osada H."/>
        </authorList>
    </citation>
    <scope>NUCLEOTIDE SEQUENCE [LARGE SCALE GENOMIC DNA]</scope>
    <source>
        <strain evidence="3 4">SN-593</strain>
    </source>
</reference>
<dbReference type="InterPro" id="IPR038740">
    <property type="entry name" value="BioF2-like_GNAT_dom"/>
</dbReference>
<proteinExistence type="predicted"/>
<reference evidence="3 4" key="3">
    <citation type="journal article" date="2011" name="Nat. Chem. Biol.">
        <title>Reveromycin A biosynthesis uses RevG and RevJ for stereospecific spiroacetal formation.</title>
        <authorList>
            <person name="Takahashi S."/>
            <person name="Toyoda A."/>
            <person name="Sekiyama Y."/>
            <person name="Takagi H."/>
            <person name="Nogawa T."/>
            <person name="Uramoto M."/>
            <person name="Suzuki R."/>
            <person name="Koshino H."/>
            <person name="Kumano T."/>
            <person name="Panthee S."/>
            <person name="Dairi T."/>
            <person name="Ishikawa J."/>
            <person name="Ikeda H."/>
            <person name="Sakaki Y."/>
            <person name="Osada H."/>
        </authorList>
    </citation>
    <scope>NUCLEOTIDE SEQUENCE [LARGE SCALE GENOMIC DNA]</scope>
    <source>
        <strain evidence="3 4">SN-593</strain>
    </source>
</reference>
<dbReference type="InterPro" id="IPR016181">
    <property type="entry name" value="Acyl_CoA_acyltransferase"/>
</dbReference>
<gene>
    <name evidence="3" type="ORF">RVR_4806</name>
</gene>
<dbReference type="SUPFAM" id="SSF55729">
    <property type="entry name" value="Acyl-CoA N-acyltransferases (Nat)"/>
    <property type="match status" value="1"/>
</dbReference>